<evidence type="ECO:0000313" key="2">
    <source>
        <dbReference type="Proteomes" id="UP000195967"/>
    </source>
</evidence>
<dbReference type="CDD" id="cd02440">
    <property type="entry name" value="AdoMet_MTases"/>
    <property type="match status" value="1"/>
</dbReference>
<evidence type="ECO:0000313" key="1">
    <source>
        <dbReference type="EMBL" id="OUT11593.1"/>
    </source>
</evidence>
<dbReference type="SUPFAM" id="SSF53335">
    <property type="entry name" value="S-adenosyl-L-methionine-dependent methyltransferases"/>
    <property type="match status" value="1"/>
</dbReference>
<sequence>MGKNFSGNTNKSRSKSDFYQTPYSITRRLLEVEKFSGRILEPACGAGAITAILKEAGYEDVTAYDLLLDGKDFLAETRKFDAIVTNPPFSFAKEFILKACEVAPRFAFLLPLNYLHGKERLDKIYLREILEKVYVFARYPLLSTEIRPDGKYETGMMVYAWYIFDTRHKGAPSIHWIDNSDDVAKKRK</sequence>
<dbReference type="AlphaFoldDB" id="A0A1Y5MWH0"/>
<comment type="caution">
    <text evidence="1">The sequence shown here is derived from an EMBL/GenBank/DDBJ whole genome shotgun (WGS) entry which is preliminary data.</text>
</comment>
<evidence type="ECO:0008006" key="3">
    <source>
        <dbReference type="Google" id="ProtNLM"/>
    </source>
</evidence>
<name>A0A1Y5MWH0_9BACT</name>
<accession>A0A1Y5MWH0</accession>
<dbReference type="GO" id="GO:0008168">
    <property type="term" value="F:methyltransferase activity"/>
    <property type="evidence" value="ECO:0007669"/>
    <property type="project" value="InterPro"/>
</dbReference>
<dbReference type="InterPro" id="IPR002052">
    <property type="entry name" value="DNA_methylase_N6_adenine_CS"/>
</dbReference>
<dbReference type="PROSITE" id="PS00092">
    <property type="entry name" value="N6_MTASE"/>
    <property type="match status" value="1"/>
</dbReference>
<dbReference type="Proteomes" id="UP000195967">
    <property type="component" value="Unassembled WGS sequence"/>
</dbReference>
<reference evidence="1 2" key="1">
    <citation type="submission" date="2017-04" db="EMBL/GenBank/DDBJ databases">
        <title>Complete genome of Campylobacter concisus ATCC 33237T and draft genomes for an additional eight well characterized C. concisus strains.</title>
        <authorList>
            <person name="Cornelius A.J."/>
            <person name="Miller W.G."/>
            <person name="Lastovica A.J."/>
            <person name="On S.L."/>
            <person name="French N.P."/>
            <person name="Vandenberg O."/>
            <person name="Biggs P.J."/>
        </authorList>
    </citation>
    <scope>NUCLEOTIDE SEQUENCE [LARGE SCALE GENOMIC DNA]</scope>
    <source>
        <strain evidence="1 2">Lasto28.99</strain>
    </source>
</reference>
<organism evidence="1 2">
    <name type="scientific">Campylobacter concisus</name>
    <dbReference type="NCBI Taxonomy" id="199"/>
    <lineage>
        <taxon>Bacteria</taxon>
        <taxon>Pseudomonadati</taxon>
        <taxon>Campylobacterota</taxon>
        <taxon>Epsilonproteobacteria</taxon>
        <taxon>Campylobacterales</taxon>
        <taxon>Campylobacteraceae</taxon>
        <taxon>Campylobacter</taxon>
    </lineage>
</organism>
<dbReference type="InterPro" id="IPR029063">
    <property type="entry name" value="SAM-dependent_MTases_sf"/>
</dbReference>
<dbReference type="GO" id="GO:0032259">
    <property type="term" value="P:methylation"/>
    <property type="evidence" value="ECO:0007669"/>
    <property type="project" value="InterPro"/>
</dbReference>
<dbReference type="EMBL" id="NDYO01000006">
    <property type="protein sequence ID" value="OUT11593.1"/>
    <property type="molecule type" value="Genomic_DNA"/>
</dbReference>
<gene>
    <name evidence="1" type="ORF">B9N62_06295</name>
</gene>
<dbReference type="PRINTS" id="PR00507">
    <property type="entry name" value="N12N6MTFRASE"/>
</dbReference>
<proteinExistence type="predicted"/>
<dbReference type="GO" id="GO:0003676">
    <property type="term" value="F:nucleic acid binding"/>
    <property type="evidence" value="ECO:0007669"/>
    <property type="project" value="InterPro"/>
</dbReference>
<protein>
    <recommendedName>
        <fullName evidence="3">SAM-dependent methyltransferase</fullName>
    </recommendedName>
</protein>
<dbReference type="RefSeq" id="WP_087584819.1">
    <property type="nucleotide sequence ID" value="NZ_CABMKR010000006.1"/>
</dbReference>
<dbReference type="Gene3D" id="3.40.50.150">
    <property type="entry name" value="Vaccinia Virus protein VP39"/>
    <property type="match status" value="1"/>
</dbReference>